<reference evidence="4" key="1">
    <citation type="journal article" date="2024" name="IScience">
        <title>Strigolactones Initiate the Formation of Haustorium-like Structures in Castilleja.</title>
        <authorList>
            <person name="Buerger M."/>
            <person name="Peterson D."/>
            <person name="Chory J."/>
        </authorList>
    </citation>
    <scope>NUCLEOTIDE SEQUENCE [LARGE SCALE GENOMIC DNA]</scope>
</reference>
<evidence type="ECO:0008006" key="5">
    <source>
        <dbReference type="Google" id="ProtNLM"/>
    </source>
</evidence>
<feature type="transmembrane region" description="Helical" evidence="2">
    <location>
        <begin position="6"/>
        <end position="23"/>
    </location>
</feature>
<protein>
    <recommendedName>
        <fullName evidence="5">MATE efflux family protein</fullName>
    </recommendedName>
</protein>
<keyword evidence="2" id="KW-1133">Transmembrane helix</keyword>
<gene>
    <name evidence="3" type="ORF">CASFOL_018224</name>
</gene>
<dbReference type="InterPro" id="IPR002528">
    <property type="entry name" value="MATE_fam"/>
</dbReference>
<feature type="transmembrane region" description="Helical" evidence="2">
    <location>
        <begin position="274"/>
        <end position="299"/>
    </location>
</feature>
<feature type="transmembrane region" description="Helical" evidence="2">
    <location>
        <begin position="215"/>
        <end position="235"/>
    </location>
</feature>
<dbReference type="Pfam" id="PF01554">
    <property type="entry name" value="MatE"/>
    <property type="match status" value="2"/>
</dbReference>
<keyword evidence="2" id="KW-0812">Transmembrane</keyword>
<proteinExistence type="inferred from homology"/>
<feature type="transmembrane region" description="Helical" evidence="2">
    <location>
        <begin position="247"/>
        <end position="268"/>
    </location>
</feature>
<feature type="transmembrane region" description="Helical" evidence="2">
    <location>
        <begin position="130"/>
        <end position="150"/>
    </location>
</feature>
<evidence type="ECO:0000313" key="4">
    <source>
        <dbReference type="Proteomes" id="UP001632038"/>
    </source>
</evidence>
<name>A0ABD3D659_9LAMI</name>
<accession>A0ABD3D659</accession>
<feature type="transmembrane region" description="Helical" evidence="2">
    <location>
        <begin position="81"/>
        <end position="100"/>
    </location>
</feature>
<feature type="transmembrane region" description="Helical" evidence="2">
    <location>
        <begin position="171"/>
        <end position="203"/>
    </location>
</feature>
<evidence type="ECO:0000256" key="1">
    <source>
        <dbReference type="ARBA" id="ARBA00010199"/>
    </source>
</evidence>
<keyword evidence="4" id="KW-1185">Reference proteome</keyword>
<evidence type="ECO:0000313" key="3">
    <source>
        <dbReference type="EMBL" id="KAL3637776.1"/>
    </source>
</evidence>
<dbReference type="AlphaFoldDB" id="A0ABD3D659"/>
<dbReference type="Proteomes" id="UP001632038">
    <property type="component" value="Unassembled WGS sequence"/>
</dbReference>
<sequence>MQKLSYIAMPMVVVTVSQYLLRAMSMMMLGHLGELALASSTIAISIINATGFGLLTGLAGALETLCGQAYGAKQYKKLGTFTNGSIIFLCLACLPVFIAAKAGIYENLEWWTFEIVILLSGLLPNPELDINAVHILTITWLHFLIPYSFGVAASTRVSNELGAGKPQAARLVLTVVLLLGAAVFVFASSIIFICRFILGYLFSNEKRVVYYVKEMAPFLCASIVVDSLQAVLSGIVRGNGWQHIGAYINLGAYYLVGIPTSLYMGFVLNLKGQGLWSGLVAGATVQSILLGIVTFHTDWDKQAIKARRRLFDEKTCTIHEELIRNSKRHYLLLLIR</sequence>
<organism evidence="3 4">
    <name type="scientific">Castilleja foliolosa</name>
    <dbReference type="NCBI Taxonomy" id="1961234"/>
    <lineage>
        <taxon>Eukaryota</taxon>
        <taxon>Viridiplantae</taxon>
        <taxon>Streptophyta</taxon>
        <taxon>Embryophyta</taxon>
        <taxon>Tracheophyta</taxon>
        <taxon>Spermatophyta</taxon>
        <taxon>Magnoliopsida</taxon>
        <taxon>eudicotyledons</taxon>
        <taxon>Gunneridae</taxon>
        <taxon>Pentapetalae</taxon>
        <taxon>asterids</taxon>
        <taxon>lamiids</taxon>
        <taxon>Lamiales</taxon>
        <taxon>Orobanchaceae</taxon>
        <taxon>Pedicularideae</taxon>
        <taxon>Castillejinae</taxon>
        <taxon>Castilleja</taxon>
    </lineage>
</organism>
<evidence type="ECO:0000256" key="2">
    <source>
        <dbReference type="SAM" id="Phobius"/>
    </source>
</evidence>
<comment type="similarity">
    <text evidence="1">Belongs to the multi antimicrobial extrusion (MATE) (TC 2.A.66.1) family.</text>
</comment>
<dbReference type="PANTHER" id="PTHR11206">
    <property type="entry name" value="MULTIDRUG RESISTANCE PROTEIN"/>
    <property type="match status" value="1"/>
</dbReference>
<keyword evidence="2" id="KW-0472">Membrane</keyword>
<feature type="transmembrane region" description="Helical" evidence="2">
    <location>
        <begin position="35"/>
        <end position="61"/>
    </location>
</feature>
<dbReference type="EMBL" id="JAVIJP010000023">
    <property type="protein sequence ID" value="KAL3637776.1"/>
    <property type="molecule type" value="Genomic_DNA"/>
</dbReference>
<comment type="caution">
    <text evidence="3">The sequence shown here is derived from an EMBL/GenBank/DDBJ whole genome shotgun (WGS) entry which is preliminary data.</text>
</comment>